<dbReference type="KEGG" id="spaa:SPAPADRAFT_58687"/>
<organism evidence="3">
    <name type="scientific">Spathaspora passalidarum (strain NRRL Y-27907 / 11-Y1)</name>
    <dbReference type="NCBI Taxonomy" id="619300"/>
    <lineage>
        <taxon>Eukaryota</taxon>
        <taxon>Fungi</taxon>
        <taxon>Dikarya</taxon>
        <taxon>Ascomycota</taxon>
        <taxon>Saccharomycotina</taxon>
        <taxon>Pichiomycetes</taxon>
        <taxon>Debaryomycetaceae</taxon>
        <taxon>Spathaspora</taxon>
    </lineage>
</organism>
<keyword evidence="1" id="KW-0812">Transmembrane</keyword>
<dbReference type="OrthoDB" id="4010891at2759"/>
<dbReference type="GeneID" id="18872564"/>
<dbReference type="HOGENOM" id="CLU_2874076_0_0_1"/>
<dbReference type="EMBL" id="GL996499">
    <property type="protein sequence ID" value="EGW35451.1"/>
    <property type="molecule type" value="Genomic_DNA"/>
</dbReference>
<feature type="transmembrane region" description="Helical" evidence="1">
    <location>
        <begin position="24"/>
        <end position="40"/>
    </location>
</feature>
<reference evidence="2 3" key="1">
    <citation type="journal article" date="2011" name="Proc. Natl. Acad. Sci. U.S.A.">
        <title>Comparative genomics of xylose-fermenting fungi for enhanced biofuel production.</title>
        <authorList>
            <person name="Wohlbach D.J."/>
            <person name="Kuo A."/>
            <person name="Sato T.K."/>
            <person name="Potts K.M."/>
            <person name="Salamov A.A."/>
            <person name="LaButti K.M."/>
            <person name="Sun H."/>
            <person name="Clum A."/>
            <person name="Pangilinan J.L."/>
            <person name="Lindquist E.A."/>
            <person name="Lucas S."/>
            <person name="Lapidus A."/>
            <person name="Jin M."/>
            <person name="Gunawan C."/>
            <person name="Balan V."/>
            <person name="Dale B.E."/>
            <person name="Jeffries T.W."/>
            <person name="Zinkel R."/>
            <person name="Barry K.W."/>
            <person name="Grigoriev I.V."/>
            <person name="Gasch A.P."/>
        </authorList>
    </citation>
    <scope>NUCLEOTIDE SEQUENCE [LARGE SCALE GENOMIC DNA]</scope>
    <source>
        <strain evidence="3">NRRL Y-27907 / 11-Y1</strain>
    </source>
</reference>
<proteinExistence type="predicted"/>
<feature type="non-terminal residue" evidence="2">
    <location>
        <position position="64"/>
    </location>
</feature>
<evidence type="ECO:0000313" key="2">
    <source>
        <dbReference type="EMBL" id="EGW35451.1"/>
    </source>
</evidence>
<keyword evidence="3" id="KW-1185">Reference proteome</keyword>
<evidence type="ECO:0000313" key="3">
    <source>
        <dbReference type="Proteomes" id="UP000000709"/>
    </source>
</evidence>
<dbReference type="InParanoid" id="G3AH21"/>
<dbReference type="Proteomes" id="UP000000709">
    <property type="component" value="Unassembled WGS sequence"/>
</dbReference>
<name>G3AH21_SPAPN</name>
<accession>G3AH21</accession>
<evidence type="ECO:0000256" key="1">
    <source>
        <dbReference type="SAM" id="Phobius"/>
    </source>
</evidence>
<dbReference type="AlphaFoldDB" id="G3AH21"/>
<keyword evidence="1" id="KW-0472">Membrane</keyword>
<sequence length="64" mass="7672">MLIFTQKYETGLDRFVNKYKKKGFWLYSGVILLSVGYVMYEISHLPQLPDNKEKKKLKKETKKE</sequence>
<dbReference type="RefSeq" id="XP_007372863.1">
    <property type="nucleotide sequence ID" value="XM_007372801.1"/>
</dbReference>
<gene>
    <name evidence="2" type="ORF">SPAPADRAFT_58687</name>
</gene>
<keyword evidence="1" id="KW-1133">Transmembrane helix</keyword>
<protein>
    <submittedName>
        <fullName evidence="2">Uncharacterized protein</fullName>
    </submittedName>
</protein>